<feature type="domain" description="HTH tetR-type" evidence="6">
    <location>
        <begin position="21"/>
        <end position="82"/>
    </location>
</feature>
<dbReference type="Gene3D" id="1.10.357.10">
    <property type="entry name" value="Tetracycline Repressor, domain 2"/>
    <property type="match status" value="1"/>
</dbReference>
<dbReference type="InterPro" id="IPR036271">
    <property type="entry name" value="Tet_transcr_reg_TetR-rel_C_sf"/>
</dbReference>
<dbReference type="PANTHER" id="PTHR30055:SF234">
    <property type="entry name" value="HTH-TYPE TRANSCRIPTIONAL REGULATOR BETI"/>
    <property type="match status" value="1"/>
</dbReference>
<evidence type="ECO:0000313" key="7">
    <source>
        <dbReference type="EMBL" id="XAY06798.1"/>
    </source>
</evidence>
<dbReference type="SUPFAM" id="SSF48498">
    <property type="entry name" value="Tetracyclin repressor-like, C-terminal domain"/>
    <property type="match status" value="1"/>
</dbReference>
<accession>A0AAU7AZQ3</accession>
<dbReference type="InterPro" id="IPR001647">
    <property type="entry name" value="HTH_TetR"/>
</dbReference>
<evidence type="ECO:0000256" key="3">
    <source>
        <dbReference type="ARBA" id="ARBA00023163"/>
    </source>
</evidence>
<dbReference type="PROSITE" id="PS50977">
    <property type="entry name" value="HTH_TETR_2"/>
    <property type="match status" value="1"/>
</dbReference>
<keyword evidence="1" id="KW-0805">Transcription regulation</keyword>
<keyword evidence="2 4" id="KW-0238">DNA-binding</keyword>
<reference evidence="7" key="1">
    <citation type="submission" date="2022-12" db="EMBL/GenBank/DDBJ databases">
        <title>Paraconexibacter alkalitolerans sp. nov. and Baekduia alba sp. nov., isolated from soil and emended description of the genera Paraconexibacter (Chun et al., 2020) and Baekduia (An et al., 2020).</title>
        <authorList>
            <person name="Vieira S."/>
            <person name="Huber K.J."/>
            <person name="Geppert A."/>
            <person name="Wolf J."/>
            <person name="Neumann-Schaal M."/>
            <person name="Muesken M."/>
            <person name="Overmann J."/>
        </authorList>
    </citation>
    <scope>NUCLEOTIDE SEQUENCE</scope>
    <source>
        <strain evidence="7">AEG42_29</strain>
    </source>
</reference>
<evidence type="ECO:0000256" key="1">
    <source>
        <dbReference type="ARBA" id="ARBA00023015"/>
    </source>
</evidence>
<dbReference type="AlphaFoldDB" id="A0AAU7AZQ3"/>
<organism evidence="7">
    <name type="scientific">Paraconexibacter sp. AEG42_29</name>
    <dbReference type="NCBI Taxonomy" id="2997339"/>
    <lineage>
        <taxon>Bacteria</taxon>
        <taxon>Bacillati</taxon>
        <taxon>Actinomycetota</taxon>
        <taxon>Thermoleophilia</taxon>
        <taxon>Solirubrobacterales</taxon>
        <taxon>Paraconexibacteraceae</taxon>
        <taxon>Paraconexibacter</taxon>
    </lineage>
</organism>
<dbReference type="Gene3D" id="1.10.10.60">
    <property type="entry name" value="Homeodomain-like"/>
    <property type="match status" value="1"/>
</dbReference>
<dbReference type="GO" id="GO:0003700">
    <property type="term" value="F:DNA-binding transcription factor activity"/>
    <property type="evidence" value="ECO:0007669"/>
    <property type="project" value="TreeGrafter"/>
</dbReference>
<feature type="region of interest" description="Disordered" evidence="5">
    <location>
        <begin position="1"/>
        <end position="22"/>
    </location>
</feature>
<dbReference type="InterPro" id="IPR009057">
    <property type="entry name" value="Homeodomain-like_sf"/>
</dbReference>
<name>A0AAU7AZQ3_9ACTN</name>
<evidence type="ECO:0000256" key="5">
    <source>
        <dbReference type="SAM" id="MobiDB-lite"/>
    </source>
</evidence>
<dbReference type="KEGG" id="parq:DSM112329_03676"/>
<feature type="compositionally biased region" description="Basic residues" evidence="5">
    <location>
        <begin position="11"/>
        <end position="21"/>
    </location>
</feature>
<protein>
    <recommendedName>
        <fullName evidence="6">HTH tetR-type domain-containing protein</fullName>
    </recommendedName>
</protein>
<dbReference type="Pfam" id="PF00440">
    <property type="entry name" value="TetR_N"/>
    <property type="match status" value="1"/>
</dbReference>
<sequence>MSAAADAGRAPHPKASAKKQRQVQERLLDAVDQLLIDGASYTELSVGRITKQAGMARSTFYVYFTDKGELLRATFADIAAEIEDAAVAWFAFGAGQDRDALRRALDPVIRTYNPHTTLMGAAYAAAAYDPLIRAEVERITARSIAGLRRHIRRGQAEGFVRADVLPGETATWLIWMTERCQHTILDRAEPDELDAMIDSYTDLVWEALYARV</sequence>
<evidence type="ECO:0000256" key="4">
    <source>
        <dbReference type="PROSITE-ProRule" id="PRU00335"/>
    </source>
</evidence>
<proteinExistence type="predicted"/>
<dbReference type="InterPro" id="IPR050109">
    <property type="entry name" value="HTH-type_TetR-like_transc_reg"/>
</dbReference>
<gene>
    <name evidence="7" type="ORF">DSM112329_03676</name>
</gene>
<dbReference type="EMBL" id="CP114014">
    <property type="protein sequence ID" value="XAY06798.1"/>
    <property type="molecule type" value="Genomic_DNA"/>
</dbReference>
<feature type="DNA-binding region" description="H-T-H motif" evidence="4">
    <location>
        <begin position="45"/>
        <end position="64"/>
    </location>
</feature>
<keyword evidence="3" id="KW-0804">Transcription</keyword>
<dbReference type="SUPFAM" id="SSF46689">
    <property type="entry name" value="Homeodomain-like"/>
    <property type="match status" value="1"/>
</dbReference>
<dbReference type="RefSeq" id="WP_354698015.1">
    <property type="nucleotide sequence ID" value="NZ_CP114014.1"/>
</dbReference>
<evidence type="ECO:0000259" key="6">
    <source>
        <dbReference type="PROSITE" id="PS50977"/>
    </source>
</evidence>
<dbReference type="GO" id="GO:0000976">
    <property type="term" value="F:transcription cis-regulatory region binding"/>
    <property type="evidence" value="ECO:0007669"/>
    <property type="project" value="TreeGrafter"/>
</dbReference>
<evidence type="ECO:0000256" key="2">
    <source>
        <dbReference type="ARBA" id="ARBA00023125"/>
    </source>
</evidence>
<dbReference type="PANTHER" id="PTHR30055">
    <property type="entry name" value="HTH-TYPE TRANSCRIPTIONAL REGULATOR RUTR"/>
    <property type="match status" value="1"/>
</dbReference>